<dbReference type="Gene3D" id="3.40.50.10140">
    <property type="entry name" value="Toll/interleukin-1 receptor homology (TIR) domain"/>
    <property type="match status" value="1"/>
</dbReference>
<dbReference type="SUPFAM" id="SSF52200">
    <property type="entry name" value="Toll/Interleukin receptor TIR domain"/>
    <property type="match status" value="1"/>
</dbReference>
<gene>
    <name evidence="2" type="ordered locus">AciPR4_2927</name>
</gene>
<organism evidence="2 3">
    <name type="scientific">Terriglobus saanensis (strain ATCC BAA-1853 / DSM 23119 / SP1PR4)</name>
    <dbReference type="NCBI Taxonomy" id="401053"/>
    <lineage>
        <taxon>Bacteria</taxon>
        <taxon>Pseudomonadati</taxon>
        <taxon>Acidobacteriota</taxon>
        <taxon>Terriglobia</taxon>
        <taxon>Terriglobales</taxon>
        <taxon>Acidobacteriaceae</taxon>
        <taxon>Terriglobus</taxon>
    </lineage>
</organism>
<sequence length="309" mass="35846">MKKSHKRQRMTEITRQAIVDRLFLDSSEPFYGKSDLISFLKRTWPLSQMPSTDYRFKDAEGDIWQHSVNNDDWTDSELLWNRLKIGEIPDEQFSRFLEARVHPLICPDRDRMESLVAAFNEELKNDRFVMRKASEISGRPIYKVSSLDDVGGLGNAYEVVLSFAGEDRAYVDQVAQILRDSDISLFYDNYEEVTLWGKNLTEHLHMVYSSSARYCVMFISENYAEKVWPTHERRSAFEKAISSKEEYILPARFDDTDIPGLSKHISYIDLRKKSPDQFAALIIQKLGHTIADDVEESTDSTLSDDDIPF</sequence>
<dbReference type="KEGG" id="tsa:AciPR4_2927"/>
<dbReference type="Pfam" id="PF13676">
    <property type="entry name" value="TIR_2"/>
    <property type="match status" value="1"/>
</dbReference>
<dbReference type="InterPro" id="IPR035897">
    <property type="entry name" value="Toll_tir_struct_dom_sf"/>
</dbReference>
<evidence type="ECO:0000313" key="2">
    <source>
        <dbReference type="EMBL" id="ADV83687.1"/>
    </source>
</evidence>
<reference evidence="2 3" key="1">
    <citation type="journal article" date="2012" name="Stand. Genomic Sci.">
        <title>Complete genome sequence of Terriglobus saanensis type strain SP1PR4(T), an Acidobacteria from tundra soil.</title>
        <authorList>
            <person name="Rawat S.R."/>
            <person name="Mannisto M.K."/>
            <person name="Starovoytov V."/>
            <person name="Goodwin L."/>
            <person name="Nolan M."/>
            <person name="Hauser L."/>
            <person name="Land M."/>
            <person name="Davenport K.W."/>
            <person name="Woyke T."/>
            <person name="Haggblom M.M."/>
        </authorList>
    </citation>
    <scope>NUCLEOTIDE SEQUENCE</scope>
    <source>
        <strain evidence="3">ATCC BAA-1853 / DSM 23119 / SP1PR4</strain>
    </source>
</reference>
<evidence type="ECO:0000313" key="3">
    <source>
        <dbReference type="Proteomes" id="UP000006844"/>
    </source>
</evidence>
<name>E8V4D8_TERSS</name>
<dbReference type="InterPro" id="IPR041427">
    <property type="entry name" value="AbiJ-NTD3"/>
</dbReference>
<dbReference type="SMART" id="SM00255">
    <property type="entry name" value="TIR"/>
    <property type="match status" value="1"/>
</dbReference>
<dbReference type="Pfam" id="PF18860">
    <property type="entry name" value="AbiJ_NTD3"/>
    <property type="match status" value="1"/>
</dbReference>
<dbReference type="GO" id="GO:0007165">
    <property type="term" value="P:signal transduction"/>
    <property type="evidence" value="ECO:0007669"/>
    <property type="project" value="InterPro"/>
</dbReference>
<dbReference type="eggNOG" id="COG4916">
    <property type="taxonomic scope" value="Bacteria"/>
</dbReference>
<accession>E8V4D8</accession>
<protein>
    <submittedName>
        <fullName evidence="2">TIR protein</fullName>
    </submittedName>
</protein>
<dbReference type="InterPro" id="IPR000157">
    <property type="entry name" value="TIR_dom"/>
</dbReference>
<dbReference type="RefSeq" id="WP_013569419.1">
    <property type="nucleotide sequence ID" value="NC_014963.1"/>
</dbReference>
<evidence type="ECO:0000259" key="1">
    <source>
        <dbReference type="SMART" id="SM00255"/>
    </source>
</evidence>
<feature type="domain" description="TIR" evidence="1">
    <location>
        <begin position="156"/>
        <end position="293"/>
    </location>
</feature>
<keyword evidence="3" id="KW-1185">Reference proteome</keyword>
<dbReference type="EMBL" id="CP002467">
    <property type="protein sequence ID" value="ADV83687.1"/>
    <property type="molecule type" value="Genomic_DNA"/>
</dbReference>
<proteinExistence type="predicted"/>
<dbReference type="HOGENOM" id="CLU_899958_0_0_0"/>
<dbReference type="AlphaFoldDB" id="E8V4D8"/>
<dbReference type="Proteomes" id="UP000006844">
    <property type="component" value="Chromosome"/>
</dbReference>